<organism evidence="1 2">
    <name type="scientific">Staphylotrichum tortipilum</name>
    <dbReference type="NCBI Taxonomy" id="2831512"/>
    <lineage>
        <taxon>Eukaryota</taxon>
        <taxon>Fungi</taxon>
        <taxon>Dikarya</taxon>
        <taxon>Ascomycota</taxon>
        <taxon>Pezizomycotina</taxon>
        <taxon>Sordariomycetes</taxon>
        <taxon>Sordariomycetidae</taxon>
        <taxon>Sordariales</taxon>
        <taxon>Chaetomiaceae</taxon>
        <taxon>Staphylotrichum</taxon>
    </lineage>
</organism>
<reference evidence="1" key="1">
    <citation type="journal article" date="2023" name="Mol. Phylogenet. Evol.">
        <title>Genome-scale phylogeny and comparative genomics of the fungal order Sordariales.</title>
        <authorList>
            <person name="Hensen N."/>
            <person name="Bonometti L."/>
            <person name="Westerberg I."/>
            <person name="Brannstrom I.O."/>
            <person name="Guillou S."/>
            <person name="Cros-Aarteil S."/>
            <person name="Calhoun S."/>
            <person name="Haridas S."/>
            <person name="Kuo A."/>
            <person name="Mondo S."/>
            <person name="Pangilinan J."/>
            <person name="Riley R."/>
            <person name="LaButti K."/>
            <person name="Andreopoulos B."/>
            <person name="Lipzen A."/>
            <person name="Chen C."/>
            <person name="Yan M."/>
            <person name="Daum C."/>
            <person name="Ng V."/>
            <person name="Clum A."/>
            <person name="Steindorff A."/>
            <person name="Ohm R.A."/>
            <person name="Martin F."/>
            <person name="Silar P."/>
            <person name="Natvig D.O."/>
            <person name="Lalanne C."/>
            <person name="Gautier V."/>
            <person name="Ament-Velasquez S.L."/>
            <person name="Kruys A."/>
            <person name="Hutchinson M.I."/>
            <person name="Powell A.J."/>
            <person name="Barry K."/>
            <person name="Miller A.N."/>
            <person name="Grigoriev I.V."/>
            <person name="Debuchy R."/>
            <person name="Gladieux P."/>
            <person name="Hiltunen Thoren M."/>
            <person name="Johannesson H."/>
        </authorList>
    </citation>
    <scope>NUCLEOTIDE SEQUENCE</scope>
    <source>
        <strain evidence="1">CBS 103.79</strain>
    </source>
</reference>
<evidence type="ECO:0000313" key="1">
    <source>
        <dbReference type="EMBL" id="KAK3897235.1"/>
    </source>
</evidence>
<dbReference type="AlphaFoldDB" id="A0AAN6MAK7"/>
<name>A0AAN6MAK7_9PEZI</name>
<comment type="caution">
    <text evidence="1">The sequence shown here is derived from an EMBL/GenBank/DDBJ whole genome shotgun (WGS) entry which is preliminary data.</text>
</comment>
<proteinExistence type="predicted"/>
<accession>A0AAN6MAK7</accession>
<sequence>MARGRRNPKGTVSAAERPKYNFQIGDLDNVLVTLWTGPNVASFHERERVQFHFLSDVFCWSGARIGAFFCGGAAYMA</sequence>
<gene>
    <name evidence="1" type="ORF">C8A05DRAFT_48072</name>
</gene>
<dbReference type="Proteomes" id="UP001303889">
    <property type="component" value="Unassembled WGS sequence"/>
</dbReference>
<dbReference type="EMBL" id="MU856227">
    <property type="protein sequence ID" value="KAK3897235.1"/>
    <property type="molecule type" value="Genomic_DNA"/>
</dbReference>
<keyword evidence="2" id="KW-1185">Reference proteome</keyword>
<protein>
    <submittedName>
        <fullName evidence="1">Uncharacterized protein</fullName>
    </submittedName>
</protein>
<reference evidence="1" key="2">
    <citation type="submission" date="2023-05" db="EMBL/GenBank/DDBJ databases">
        <authorList>
            <consortium name="Lawrence Berkeley National Laboratory"/>
            <person name="Steindorff A."/>
            <person name="Hensen N."/>
            <person name="Bonometti L."/>
            <person name="Westerberg I."/>
            <person name="Brannstrom I.O."/>
            <person name="Guillou S."/>
            <person name="Cros-Aarteil S."/>
            <person name="Calhoun S."/>
            <person name="Haridas S."/>
            <person name="Kuo A."/>
            <person name="Mondo S."/>
            <person name="Pangilinan J."/>
            <person name="Riley R."/>
            <person name="Labutti K."/>
            <person name="Andreopoulos B."/>
            <person name="Lipzen A."/>
            <person name="Chen C."/>
            <person name="Yanf M."/>
            <person name="Daum C."/>
            <person name="Ng V."/>
            <person name="Clum A."/>
            <person name="Ohm R."/>
            <person name="Martin F."/>
            <person name="Silar P."/>
            <person name="Natvig D."/>
            <person name="Lalanne C."/>
            <person name="Gautier V."/>
            <person name="Ament-Velasquez S.L."/>
            <person name="Kruys A."/>
            <person name="Hutchinson M.I."/>
            <person name="Powell A.J."/>
            <person name="Barry K."/>
            <person name="Miller A.N."/>
            <person name="Grigoriev I.V."/>
            <person name="Debuchy R."/>
            <person name="Gladieux P."/>
            <person name="Thoren M.H."/>
            <person name="Johannesson H."/>
        </authorList>
    </citation>
    <scope>NUCLEOTIDE SEQUENCE</scope>
    <source>
        <strain evidence="1">CBS 103.79</strain>
    </source>
</reference>
<evidence type="ECO:0000313" key="2">
    <source>
        <dbReference type="Proteomes" id="UP001303889"/>
    </source>
</evidence>